<dbReference type="Proteomes" id="UP000494206">
    <property type="component" value="Unassembled WGS sequence"/>
</dbReference>
<evidence type="ECO:0000256" key="11">
    <source>
        <dbReference type="SAM" id="Phobius"/>
    </source>
</evidence>
<evidence type="ECO:0000256" key="5">
    <source>
        <dbReference type="ARBA" id="ARBA00022692"/>
    </source>
</evidence>
<dbReference type="Pfam" id="PF02485">
    <property type="entry name" value="Branch"/>
    <property type="match status" value="1"/>
</dbReference>
<evidence type="ECO:0000313" key="13">
    <source>
        <dbReference type="Proteomes" id="UP000494206"/>
    </source>
</evidence>
<accession>A0A8S1F0Z6</accession>
<keyword evidence="6" id="KW-0735">Signal-anchor</keyword>
<name>A0A8S1F0Z6_9PELO</name>
<evidence type="ECO:0000256" key="10">
    <source>
        <dbReference type="ARBA" id="ARBA00038150"/>
    </source>
</evidence>
<gene>
    <name evidence="12" type="ORF">CBOVIS_LOCUS7818</name>
</gene>
<dbReference type="OrthoDB" id="2019572at2759"/>
<evidence type="ECO:0000313" key="12">
    <source>
        <dbReference type="EMBL" id="CAB3405643.1"/>
    </source>
</evidence>
<proteinExistence type="inferred from homology"/>
<comment type="pathway">
    <text evidence="2">Protein modification; protein glycosylation.</text>
</comment>
<organism evidence="12 13">
    <name type="scientific">Caenorhabditis bovis</name>
    <dbReference type="NCBI Taxonomy" id="2654633"/>
    <lineage>
        <taxon>Eukaryota</taxon>
        <taxon>Metazoa</taxon>
        <taxon>Ecdysozoa</taxon>
        <taxon>Nematoda</taxon>
        <taxon>Chromadorea</taxon>
        <taxon>Rhabditida</taxon>
        <taxon>Rhabditina</taxon>
        <taxon>Rhabditomorpha</taxon>
        <taxon>Rhabditoidea</taxon>
        <taxon>Rhabditidae</taxon>
        <taxon>Peloderinae</taxon>
        <taxon>Caenorhabditis</taxon>
    </lineage>
</organism>
<comment type="subcellular location">
    <subcellularLocation>
        <location evidence="1">Membrane</location>
        <topology evidence="1">Single-pass type II membrane protein</topology>
    </subcellularLocation>
</comment>
<protein>
    <submittedName>
        <fullName evidence="12">Uncharacterized protein</fullName>
    </submittedName>
</protein>
<dbReference type="GO" id="GO:0008375">
    <property type="term" value="F:acetylglucosaminyltransferase activity"/>
    <property type="evidence" value="ECO:0007669"/>
    <property type="project" value="TreeGrafter"/>
</dbReference>
<evidence type="ECO:0000256" key="9">
    <source>
        <dbReference type="ARBA" id="ARBA00023180"/>
    </source>
</evidence>
<keyword evidence="5 11" id="KW-0812">Transmembrane</keyword>
<keyword evidence="4" id="KW-0808">Transferase</keyword>
<comment type="similarity">
    <text evidence="10">Belongs to the glycosyltransferase 14 family.</text>
</comment>
<dbReference type="AlphaFoldDB" id="A0A8S1F0Z6"/>
<comment type="caution">
    <text evidence="12">The sequence shown here is derived from an EMBL/GenBank/DDBJ whole genome shotgun (WGS) entry which is preliminary data.</text>
</comment>
<evidence type="ECO:0000256" key="8">
    <source>
        <dbReference type="ARBA" id="ARBA00023136"/>
    </source>
</evidence>
<reference evidence="12 13" key="1">
    <citation type="submission" date="2020-04" db="EMBL/GenBank/DDBJ databases">
        <authorList>
            <person name="Laetsch R D."/>
            <person name="Stevens L."/>
            <person name="Kumar S."/>
            <person name="Blaxter L. M."/>
        </authorList>
    </citation>
    <scope>NUCLEOTIDE SEQUENCE [LARGE SCALE GENOMIC DNA]</scope>
</reference>
<sequence length="449" mass="53010">MIGLPFSRRRESRIVYAVFVIYLFFRLYFFDYESVPKKRRIEEVPLNCDPIINGTENERVLSKAKQWDYHFNWIEDEMFTSKNICEVIHKYYKFADNPISEEEENYPLSFGLVVYKNIVQVILQLSIFYQPQHLFCITVDEASSTNYKNAMRKLPSCFPNMKVAIGEKSEWGSFGILKNVYSCFDYLTKADHDWKYYQYLSGTDLPLRTNLEMVRIFKALNGSINTDVEEFEVDRYKNMEGVLPPVPVYKSSMSVLVPREAANFIVKNHRVRRLLQYLKATWIPDESFWTSVAGSPKILPVPGSFRARDIFWLRKHFRLRAPEKNTVDYVGTSYIGRYQVWAWQKECYGKLKDWSCVFGVGDIEEVVTRPEMIAHKLYIDFEPAGMMCLFKEIRRREHLAENFDASSYAKMPTVEMHQGRAISQLTHPNWIMRNSFYNPENEDDDKLEL</sequence>
<evidence type="ECO:0000256" key="6">
    <source>
        <dbReference type="ARBA" id="ARBA00022968"/>
    </source>
</evidence>
<keyword evidence="13" id="KW-1185">Reference proteome</keyword>
<evidence type="ECO:0000256" key="1">
    <source>
        <dbReference type="ARBA" id="ARBA00004606"/>
    </source>
</evidence>
<evidence type="ECO:0000256" key="7">
    <source>
        <dbReference type="ARBA" id="ARBA00022989"/>
    </source>
</evidence>
<dbReference type="GO" id="GO:0016020">
    <property type="term" value="C:membrane"/>
    <property type="evidence" value="ECO:0007669"/>
    <property type="project" value="UniProtKB-SubCell"/>
</dbReference>
<dbReference type="EMBL" id="CADEPM010000004">
    <property type="protein sequence ID" value="CAB3405643.1"/>
    <property type="molecule type" value="Genomic_DNA"/>
</dbReference>
<evidence type="ECO:0000256" key="2">
    <source>
        <dbReference type="ARBA" id="ARBA00004922"/>
    </source>
</evidence>
<dbReference type="PANTHER" id="PTHR19297">
    <property type="entry name" value="GLYCOSYLTRANSFERASE 14 FAMILY MEMBER"/>
    <property type="match status" value="1"/>
</dbReference>
<feature type="transmembrane region" description="Helical" evidence="11">
    <location>
        <begin position="12"/>
        <end position="30"/>
    </location>
</feature>
<dbReference type="InterPro" id="IPR003406">
    <property type="entry name" value="Glyco_trans_14"/>
</dbReference>
<dbReference type="PANTHER" id="PTHR19297:SF186">
    <property type="entry name" value="CORE-2_I-BRANCHING ENZYME"/>
    <property type="match status" value="1"/>
</dbReference>
<keyword evidence="7 11" id="KW-1133">Transmembrane helix</keyword>
<keyword evidence="3" id="KW-0328">Glycosyltransferase</keyword>
<evidence type="ECO:0000256" key="4">
    <source>
        <dbReference type="ARBA" id="ARBA00022679"/>
    </source>
</evidence>
<keyword evidence="8 11" id="KW-0472">Membrane</keyword>
<evidence type="ECO:0000256" key="3">
    <source>
        <dbReference type="ARBA" id="ARBA00022676"/>
    </source>
</evidence>
<keyword evidence="9" id="KW-0325">Glycoprotein</keyword>